<keyword evidence="2" id="KW-1185">Reference proteome</keyword>
<dbReference type="AlphaFoldDB" id="A0A7J6WVG3"/>
<sequence>MVGTITRGVQTVNSKFLKAVLGKGNCPQNSPSELPKLVVRADGREELKLVMLAPCGFHTREQEFTILWVRKK</sequence>
<dbReference type="Proteomes" id="UP000554482">
    <property type="component" value="Unassembled WGS sequence"/>
</dbReference>
<evidence type="ECO:0000313" key="1">
    <source>
        <dbReference type="EMBL" id="KAF5200600.1"/>
    </source>
</evidence>
<dbReference type="EMBL" id="JABWDY010010568">
    <property type="protein sequence ID" value="KAF5200600.1"/>
    <property type="molecule type" value="Genomic_DNA"/>
</dbReference>
<comment type="caution">
    <text evidence="1">The sequence shown here is derived from an EMBL/GenBank/DDBJ whole genome shotgun (WGS) entry which is preliminary data.</text>
</comment>
<evidence type="ECO:0000313" key="2">
    <source>
        <dbReference type="Proteomes" id="UP000554482"/>
    </source>
</evidence>
<name>A0A7J6WVG3_THATH</name>
<organism evidence="1 2">
    <name type="scientific">Thalictrum thalictroides</name>
    <name type="common">Rue-anemone</name>
    <name type="synonym">Anemone thalictroides</name>
    <dbReference type="NCBI Taxonomy" id="46969"/>
    <lineage>
        <taxon>Eukaryota</taxon>
        <taxon>Viridiplantae</taxon>
        <taxon>Streptophyta</taxon>
        <taxon>Embryophyta</taxon>
        <taxon>Tracheophyta</taxon>
        <taxon>Spermatophyta</taxon>
        <taxon>Magnoliopsida</taxon>
        <taxon>Ranunculales</taxon>
        <taxon>Ranunculaceae</taxon>
        <taxon>Thalictroideae</taxon>
        <taxon>Thalictrum</taxon>
    </lineage>
</organism>
<gene>
    <name evidence="1" type="ORF">FRX31_009816</name>
</gene>
<proteinExistence type="predicted"/>
<reference evidence="1 2" key="1">
    <citation type="submission" date="2020-06" db="EMBL/GenBank/DDBJ databases">
        <title>Transcriptomic and genomic resources for Thalictrum thalictroides and T. hernandezii: Facilitating candidate gene discovery in an emerging model plant lineage.</title>
        <authorList>
            <person name="Arias T."/>
            <person name="Riano-Pachon D.M."/>
            <person name="Di Stilio V.S."/>
        </authorList>
    </citation>
    <scope>NUCLEOTIDE SEQUENCE [LARGE SCALE GENOMIC DNA]</scope>
    <source>
        <strain evidence="2">cv. WT478/WT964</strain>
        <tissue evidence="1">Leaves</tissue>
    </source>
</reference>
<protein>
    <submittedName>
        <fullName evidence="1">Uncharacterized protein</fullName>
    </submittedName>
</protein>
<accession>A0A7J6WVG3</accession>